<keyword evidence="4" id="KW-0966">Cell projection</keyword>
<accession>A0A3M7S8S1</accession>
<dbReference type="STRING" id="10195.A0A3M7S8S1"/>
<dbReference type="GO" id="GO:0030991">
    <property type="term" value="C:intraciliary transport particle A"/>
    <property type="evidence" value="ECO:0007669"/>
    <property type="project" value="InterPro"/>
</dbReference>
<gene>
    <name evidence="4" type="ORF">BpHYR1_038455</name>
</gene>
<organism evidence="4 5">
    <name type="scientific">Brachionus plicatilis</name>
    <name type="common">Marine rotifer</name>
    <name type="synonym">Brachionus muelleri</name>
    <dbReference type="NCBI Taxonomy" id="10195"/>
    <lineage>
        <taxon>Eukaryota</taxon>
        <taxon>Metazoa</taxon>
        <taxon>Spiralia</taxon>
        <taxon>Gnathifera</taxon>
        <taxon>Rotifera</taxon>
        <taxon>Eurotatoria</taxon>
        <taxon>Monogononta</taxon>
        <taxon>Pseudotrocha</taxon>
        <taxon>Ploima</taxon>
        <taxon>Brachionidae</taxon>
        <taxon>Brachionus</taxon>
    </lineage>
</organism>
<feature type="compositionally biased region" description="Polar residues" evidence="3">
    <location>
        <begin position="42"/>
        <end position="53"/>
    </location>
</feature>
<feature type="compositionally biased region" description="Polar residues" evidence="3">
    <location>
        <begin position="90"/>
        <end position="101"/>
    </location>
</feature>
<keyword evidence="2" id="KW-0970">Cilium biogenesis/degradation</keyword>
<dbReference type="PANTHER" id="PTHR33724">
    <property type="entry name" value="INTRAFLAGELLAR TRANSPORT PROTEIN 43 HOMOLOG"/>
    <property type="match status" value="1"/>
</dbReference>
<dbReference type="PANTHER" id="PTHR33724:SF1">
    <property type="entry name" value="INTRAFLAGELLAR TRANSPORT PROTEIN 43 HOMOLOG"/>
    <property type="match status" value="1"/>
</dbReference>
<dbReference type="Proteomes" id="UP000276133">
    <property type="component" value="Unassembled WGS sequence"/>
</dbReference>
<dbReference type="GO" id="GO:0035721">
    <property type="term" value="P:intraciliary retrograde transport"/>
    <property type="evidence" value="ECO:0007669"/>
    <property type="project" value="TreeGrafter"/>
</dbReference>
<protein>
    <submittedName>
        <fullName evidence="4">Intraflagellar transport 43-like protein</fullName>
    </submittedName>
</protein>
<dbReference type="Pfam" id="PF15305">
    <property type="entry name" value="IFT43"/>
    <property type="match status" value="1"/>
</dbReference>
<feature type="compositionally biased region" description="Basic residues" evidence="3">
    <location>
        <begin position="14"/>
        <end position="24"/>
    </location>
</feature>
<evidence type="ECO:0000256" key="2">
    <source>
        <dbReference type="ARBA" id="ARBA00022794"/>
    </source>
</evidence>
<name>A0A3M7S8S1_BRAPC</name>
<comment type="similarity">
    <text evidence="1">Belongs to the IFT43 family.</text>
</comment>
<keyword evidence="5" id="KW-1185">Reference proteome</keyword>
<dbReference type="InterPro" id="IPR029302">
    <property type="entry name" value="IFT43"/>
</dbReference>
<dbReference type="GO" id="GO:0005929">
    <property type="term" value="C:cilium"/>
    <property type="evidence" value="ECO:0007669"/>
    <property type="project" value="TreeGrafter"/>
</dbReference>
<sequence>MSDQNIDFESTIKSSRKLSSRRRKDRIEDDNIDSILDLDAPRTQNRRGSNATEGISLDNLPENRTNANEEINEPSLTQSQNFRSRRKNAENNFSVETSQDVPDSTAFSRKLNLKEMNQIEENEIPEIPDLEEIPDPVEDIAFQVAEAPDVQVHQIATFKELDKEFFREKAFQFLEGNIDVSLLHCGLSTETQIAEEEDVIWEWNKLFTEVVSALTANTENEPKSTFDVPIENARKTTTDASLNLTSRRDRKFEDIFS</sequence>
<dbReference type="OrthoDB" id="206950at2759"/>
<keyword evidence="4" id="KW-0282">Flagellum</keyword>
<evidence type="ECO:0000313" key="5">
    <source>
        <dbReference type="Proteomes" id="UP000276133"/>
    </source>
</evidence>
<evidence type="ECO:0000256" key="1">
    <source>
        <dbReference type="ARBA" id="ARBA00007563"/>
    </source>
</evidence>
<feature type="compositionally biased region" description="Polar residues" evidence="3">
    <location>
        <begin position="62"/>
        <end position="82"/>
    </location>
</feature>
<keyword evidence="4" id="KW-0969">Cilium</keyword>
<proteinExistence type="inferred from homology"/>
<feature type="region of interest" description="Disordered" evidence="3">
    <location>
        <begin position="1"/>
        <end position="101"/>
    </location>
</feature>
<dbReference type="AlphaFoldDB" id="A0A3M7S8S1"/>
<reference evidence="4 5" key="1">
    <citation type="journal article" date="2018" name="Sci. Rep.">
        <title>Genomic signatures of local adaptation to the degree of environmental predictability in rotifers.</title>
        <authorList>
            <person name="Franch-Gras L."/>
            <person name="Hahn C."/>
            <person name="Garcia-Roger E.M."/>
            <person name="Carmona M.J."/>
            <person name="Serra M."/>
            <person name="Gomez A."/>
        </authorList>
    </citation>
    <scope>NUCLEOTIDE SEQUENCE [LARGE SCALE GENOMIC DNA]</scope>
    <source>
        <strain evidence="4">HYR1</strain>
    </source>
</reference>
<evidence type="ECO:0000256" key="3">
    <source>
        <dbReference type="SAM" id="MobiDB-lite"/>
    </source>
</evidence>
<feature type="compositionally biased region" description="Polar residues" evidence="3">
    <location>
        <begin position="1"/>
        <end position="12"/>
    </location>
</feature>
<dbReference type="EMBL" id="REGN01001859">
    <property type="protein sequence ID" value="RNA32055.1"/>
    <property type="molecule type" value="Genomic_DNA"/>
</dbReference>
<evidence type="ECO:0000313" key="4">
    <source>
        <dbReference type="EMBL" id="RNA32055.1"/>
    </source>
</evidence>
<comment type="caution">
    <text evidence="4">The sequence shown here is derived from an EMBL/GenBank/DDBJ whole genome shotgun (WGS) entry which is preliminary data.</text>
</comment>